<proteinExistence type="predicted"/>
<gene>
    <name evidence="2" type="ORF">g.16184</name>
    <name evidence="1" type="ORF">g.16185</name>
</gene>
<name>A0A146M1I5_LYGHE</name>
<organism evidence="2">
    <name type="scientific">Lygus hesperus</name>
    <name type="common">Western plant bug</name>
    <dbReference type="NCBI Taxonomy" id="30085"/>
    <lineage>
        <taxon>Eukaryota</taxon>
        <taxon>Metazoa</taxon>
        <taxon>Ecdysozoa</taxon>
        <taxon>Arthropoda</taxon>
        <taxon>Hexapoda</taxon>
        <taxon>Insecta</taxon>
        <taxon>Pterygota</taxon>
        <taxon>Neoptera</taxon>
        <taxon>Paraneoptera</taxon>
        <taxon>Hemiptera</taxon>
        <taxon>Heteroptera</taxon>
        <taxon>Panheteroptera</taxon>
        <taxon>Cimicomorpha</taxon>
        <taxon>Miridae</taxon>
        <taxon>Mirini</taxon>
        <taxon>Lygus</taxon>
    </lineage>
</organism>
<dbReference type="EMBL" id="GDHC01005913">
    <property type="protein sequence ID" value="JAQ12716.1"/>
    <property type="molecule type" value="Transcribed_RNA"/>
</dbReference>
<reference evidence="2" key="1">
    <citation type="journal article" date="2016" name="Gigascience">
        <title>De novo construction of an expanded transcriptome assembly for the western tarnished plant bug, Lygus hesperus.</title>
        <authorList>
            <person name="Tassone E.E."/>
            <person name="Geib S.M."/>
            <person name="Hall B."/>
            <person name="Fabrick J.A."/>
            <person name="Brent C.S."/>
            <person name="Hull J.J."/>
        </authorList>
    </citation>
    <scope>NUCLEOTIDE SEQUENCE</scope>
</reference>
<dbReference type="EMBL" id="GDHC01020759">
    <property type="protein sequence ID" value="JAP97869.1"/>
    <property type="molecule type" value="Transcribed_RNA"/>
</dbReference>
<evidence type="ECO:0000313" key="1">
    <source>
        <dbReference type="EMBL" id="JAP97869.1"/>
    </source>
</evidence>
<dbReference type="AlphaFoldDB" id="A0A146M1I5"/>
<accession>A0A146M1I5</accession>
<sequence length="120" mass="14181">MPRYWRIYCPIPCCRICLWFNSQTMPQLCQLYHRIQVLNRRALIRATHCGRFHLCLRCQILLVRSYVVCVCEQNGSHPTAPHCTHQPVLYFHSIRTEVTVVQEERACWYVLDPASLLPPL</sequence>
<protein>
    <submittedName>
        <fullName evidence="2">Uncharacterized protein</fullName>
    </submittedName>
</protein>
<evidence type="ECO:0000313" key="2">
    <source>
        <dbReference type="EMBL" id="JAQ12716.1"/>
    </source>
</evidence>